<name>A0A9P6CCB2_9AGAR</name>
<organism evidence="1 2">
    <name type="scientific">Collybia nuda</name>
    <dbReference type="NCBI Taxonomy" id="64659"/>
    <lineage>
        <taxon>Eukaryota</taxon>
        <taxon>Fungi</taxon>
        <taxon>Dikarya</taxon>
        <taxon>Basidiomycota</taxon>
        <taxon>Agaricomycotina</taxon>
        <taxon>Agaricomycetes</taxon>
        <taxon>Agaricomycetidae</taxon>
        <taxon>Agaricales</taxon>
        <taxon>Tricholomatineae</taxon>
        <taxon>Clitocybaceae</taxon>
        <taxon>Collybia</taxon>
    </lineage>
</organism>
<reference evidence="1" key="1">
    <citation type="submission" date="2020-11" db="EMBL/GenBank/DDBJ databases">
        <authorList>
            <consortium name="DOE Joint Genome Institute"/>
            <person name="Ahrendt S."/>
            <person name="Riley R."/>
            <person name="Andreopoulos W."/>
            <person name="Labutti K."/>
            <person name="Pangilinan J."/>
            <person name="Ruiz-Duenas F.J."/>
            <person name="Barrasa J.M."/>
            <person name="Sanchez-Garcia M."/>
            <person name="Camarero S."/>
            <person name="Miyauchi S."/>
            <person name="Serrano A."/>
            <person name="Linde D."/>
            <person name="Babiker R."/>
            <person name="Drula E."/>
            <person name="Ayuso-Fernandez I."/>
            <person name="Pacheco R."/>
            <person name="Padilla G."/>
            <person name="Ferreira P."/>
            <person name="Barriuso J."/>
            <person name="Kellner H."/>
            <person name="Castanera R."/>
            <person name="Alfaro M."/>
            <person name="Ramirez L."/>
            <person name="Pisabarro A.G."/>
            <person name="Kuo A."/>
            <person name="Tritt A."/>
            <person name="Lipzen A."/>
            <person name="He G."/>
            <person name="Yan M."/>
            <person name="Ng V."/>
            <person name="Cullen D."/>
            <person name="Martin F."/>
            <person name="Rosso M.-N."/>
            <person name="Henrissat B."/>
            <person name="Hibbett D."/>
            <person name="Martinez A.T."/>
            <person name="Grigoriev I.V."/>
        </authorList>
    </citation>
    <scope>NUCLEOTIDE SEQUENCE</scope>
    <source>
        <strain evidence="1">CBS 247.69</strain>
    </source>
</reference>
<dbReference type="EMBL" id="MU150491">
    <property type="protein sequence ID" value="KAF9455919.1"/>
    <property type="molecule type" value="Genomic_DNA"/>
</dbReference>
<sequence>MLVRPRPHRVELLVFTIYTFPMSRPSVVWLNVLNTFLAVKKTFAGRVWSGMNCVTQPCYPINMKEQNGRSTGQALFWTR</sequence>
<proteinExistence type="predicted"/>
<dbReference type="Proteomes" id="UP000807353">
    <property type="component" value="Unassembled WGS sequence"/>
</dbReference>
<accession>A0A9P6CCB2</accession>
<protein>
    <submittedName>
        <fullName evidence="1">Uncharacterized protein</fullName>
    </submittedName>
</protein>
<dbReference type="AlphaFoldDB" id="A0A9P6CCB2"/>
<gene>
    <name evidence="1" type="ORF">BDZ94DRAFT_500902</name>
</gene>
<keyword evidence="2" id="KW-1185">Reference proteome</keyword>
<evidence type="ECO:0000313" key="1">
    <source>
        <dbReference type="EMBL" id="KAF9455919.1"/>
    </source>
</evidence>
<comment type="caution">
    <text evidence="1">The sequence shown here is derived from an EMBL/GenBank/DDBJ whole genome shotgun (WGS) entry which is preliminary data.</text>
</comment>
<evidence type="ECO:0000313" key="2">
    <source>
        <dbReference type="Proteomes" id="UP000807353"/>
    </source>
</evidence>